<dbReference type="Proteomes" id="UP000030745">
    <property type="component" value="Unassembled WGS sequence"/>
</dbReference>
<keyword evidence="3" id="KW-1185">Reference proteome</keyword>
<dbReference type="OMA" id="HYDMEIE"/>
<feature type="region of interest" description="Disordered" evidence="1">
    <location>
        <begin position="254"/>
        <end position="372"/>
    </location>
</feature>
<name>A0A067BEF5_SAPPC</name>
<feature type="region of interest" description="Disordered" evidence="1">
    <location>
        <begin position="1"/>
        <end position="125"/>
    </location>
</feature>
<gene>
    <name evidence="2" type="ORF">SPRG_17971</name>
</gene>
<reference evidence="2 3" key="1">
    <citation type="journal article" date="2013" name="PLoS Genet.">
        <title>Distinctive expansion of potential virulence genes in the genome of the oomycete fish pathogen Saprolegnia parasitica.</title>
        <authorList>
            <person name="Jiang R.H."/>
            <person name="de Bruijn I."/>
            <person name="Haas B.J."/>
            <person name="Belmonte R."/>
            <person name="Lobach L."/>
            <person name="Christie J."/>
            <person name="van den Ackerveken G."/>
            <person name="Bottin A."/>
            <person name="Bulone V."/>
            <person name="Diaz-Moreno S.M."/>
            <person name="Dumas B."/>
            <person name="Fan L."/>
            <person name="Gaulin E."/>
            <person name="Govers F."/>
            <person name="Grenville-Briggs L.J."/>
            <person name="Horner N.R."/>
            <person name="Levin J.Z."/>
            <person name="Mammella M."/>
            <person name="Meijer H.J."/>
            <person name="Morris P."/>
            <person name="Nusbaum C."/>
            <person name="Oome S."/>
            <person name="Phillips A.J."/>
            <person name="van Rooyen D."/>
            <person name="Rzeszutek E."/>
            <person name="Saraiva M."/>
            <person name="Secombes C.J."/>
            <person name="Seidl M.F."/>
            <person name="Snel B."/>
            <person name="Stassen J.H."/>
            <person name="Sykes S."/>
            <person name="Tripathy S."/>
            <person name="van den Berg H."/>
            <person name="Vega-Arreguin J.C."/>
            <person name="Wawra S."/>
            <person name="Young S.K."/>
            <person name="Zeng Q."/>
            <person name="Dieguez-Uribeondo J."/>
            <person name="Russ C."/>
            <person name="Tyler B.M."/>
            <person name="van West P."/>
        </authorList>
    </citation>
    <scope>NUCLEOTIDE SEQUENCE [LARGE SCALE GENOMIC DNA]</scope>
    <source>
        <strain evidence="2 3">CBS 223.65</strain>
    </source>
</reference>
<feature type="region of interest" description="Disordered" evidence="1">
    <location>
        <begin position="434"/>
        <end position="459"/>
    </location>
</feature>
<organism evidence="2 3">
    <name type="scientific">Saprolegnia parasitica (strain CBS 223.65)</name>
    <dbReference type="NCBI Taxonomy" id="695850"/>
    <lineage>
        <taxon>Eukaryota</taxon>
        <taxon>Sar</taxon>
        <taxon>Stramenopiles</taxon>
        <taxon>Oomycota</taxon>
        <taxon>Saprolegniomycetes</taxon>
        <taxon>Saprolegniales</taxon>
        <taxon>Saprolegniaceae</taxon>
        <taxon>Saprolegnia</taxon>
    </lineage>
</organism>
<feature type="compositionally biased region" description="Pro residues" evidence="1">
    <location>
        <begin position="436"/>
        <end position="445"/>
    </location>
</feature>
<sequence length="459" mass="50046">MARPQTTLKPPSTAQDSSMMGPEDDGLIPEPTSVQATENDSYQDDGGLTASEKPSDLYQATGDSDTTVQLEEPRYQDDEPTTDETTRRANGEMTSTAVRLAEASSVGEQEGQTTPVQGEPALMQASPRRIHAIVKKPIVHYPAPPPASSSTVAIADVDTDATMPPRSKDMAIKASGMPVVVSRNEPELTGSSMLVGPAATVPVSTTSTLLDELEHYDIEIEKVVKEIEELTRLQRQRQATKPPLVANESYVQLHQTAQTTPTPRTSPKKAGHTSPRRDSPRKLDPIPMTKESSNEEEEKKPEDPPPSYARPTRSRASHLDAPPESPRKLRAAVKPPSRIQAPRQRKPAIHDDKASEVRKEAATKSDKTLPPIEHKDTARKNLLGVPAHILEDGGVYPWSKLMQQVIVPQGTDSPVVYVPIFNPAYIAELKKACPAKPSPIKPSPTKPTRHVRRTNAKPT</sequence>
<evidence type="ECO:0000313" key="2">
    <source>
        <dbReference type="EMBL" id="KDO16513.1"/>
    </source>
</evidence>
<dbReference type="KEGG" id="spar:SPRG_17971"/>
<feature type="compositionally biased region" description="Polar residues" evidence="1">
    <location>
        <begin position="106"/>
        <end position="116"/>
    </location>
</feature>
<proteinExistence type="predicted"/>
<feature type="compositionally biased region" description="Polar residues" evidence="1">
    <location>
        <begin position="254"/>
        <end position="265"/>
    </location>
</feature>
<feature type="compositionally biased region" description="Basic residues" evidence="1">
    <location>
        <begin position="447"/>
        <end position="459"/>
    </location>
</feature>
<accession>A0A067BEF5</accession>
<feature type="compositionally biased region" description="Polar residues" evidence="1">
    <location>
        <begin position="1"/>
        <end position="18"/>
    </location>
</feature>
<evidence type="ECO:0000256" key="1">
    <source>
        <dbReference type="SAM" id="MobiDB-lite"/>
    </source>
</evidence>
<dbReference type="EMBL" id="KK584076">
    <property type="protein sequence ID" value="KDO16513.1"/>
    <property type="molecule type" value="Genomic_DNA"/>
</dbReference>
<protein>
    <submittedName>
        <fullName evidence="2">Uncharacterized protein</fullName>
    </submittedName>
</protein>
<feature type="compositionally biased region" description="Basic and acidic residues" evidence="1">
    <location>
        <begin position="275"/>
        <end position="284"/>
    </location>
</feature>
<dbReference type="VEuPathDB" id="FungiDB:SPRG_17971"/>
<dbReference type="RefSeq" id="XP_012212780.1">
    <property type="nucleotide sequence ID" value="XM_012357390.1"/>
</dbReference>
<dbReference type="GeneID" id="24139498"/>
<feature type="compositionally biased region" description="Basic and acidic residues" evidence="1">
    <location>
        <begin position="348"/>
        <end position="372"/>
    </location>
</feature>
<evidence type="ECO:0000313" key="3">
    <source>
        <dbReference type="Proteomes" id="UP000030745"/>
    </source>
</evidence>
<dbReference type="AlphaFoldDB" id="A0A067BEF5"/>